<proteinExistence type="predicted"/>
<gene>
    <name evidence="1" type="ORF">chiPu_0033462</name>
</gene>
<dbReference type="Proteomes" id="UP000287033">
    <property type="component" value="Unassembled WGS sequence"/>
</dbReference>
<sequence>MMPVVVVVTVLFLVVFIYVYNKKQINGFLNGTVYMSVNPEYFNPAD</sequence>
<keyword evidence="2" id="KW-1185">Reference proteome</keyword>
<evidence type="ECO:0000313" key="1">
    <source>
        <dbReference type="EMBL" id="GCC49293.1"/>
    </source>
</evidence>
<accession>A0A401U320</accession>
<dbReference type="AlphaFoldDB" id="A0A401U320"/>
<name>A0A401U320_CHIPU</name>
<comment type="caution">
    <text evidence="1">The sequence shown here is derived from an EMBL/GenBank/DDBJ whole genome shotgun (WGS) entry which is preliminary data.</text>
</comment>
<protein>
    <submittedName>
        <fullName evidence="1">Uncharacterized protein</fullName>
    </submittedName>
</protein>
<organism evidence="1 2">
    <name type="scientific">Chiloscyllium punctatum</name>
    <name type="common">Brownbanded bambooshark</name>
    <name type="synonym">Hemiscyllium punctatum</name>
    <dbReference type="NCBI Taxonomy" id="137246"/>
    <lineage>
        <taxon>Eukaryota</taxon>
        <taxon>Metazoa</taxon>
        <taxon>Chordata</taxon>
        <taxon>Craniata</taxon>
        <taxon>Vertebrata</taxon>
        <taxon>Chondrichthyes</taxon>
        <taxon>Elasmobranchii</taxon>
        <taxon>Galeomorphii</taxon>
        <taxon>Galeoidea</taxon>
        <taxon>Orectolobiformes</taxon>
        <taxon>Hemiscylliidae</taxon>
        <taxon>Chiloscyllium</taxon>
    </lineage>
</organism>
<dbReference type="EMBL" id="BEZZ01263124">
    <property type="protein sequence ID" value="GCC49293.1"/>
    <property type="molecule type" value="Genomic_DNA"/>
</dbReference>
<evidence type="ECO:0000313" key="2">
    <source>
        <dbReference type="Proteomes" id="UP000287033"/>
    </source>
</evidence>
<feature type="non-terminal residue" evidence="1">
    <location>
        <position position="46"/>
    </location>
</feature>
<reference evidence="1 2" key="1">
    <citation type="journal article" date="2018" name="Nat. Ecol. Evol.">
        <title>Shark genomes provide insights into elasmobranch evolution and the origin of vertebrates.</title>
        <authorList>
            <person name="Hara Y"/>
            <person name="Yamaguchi K"/>
            <person name="Onimaru K"/>
            <person name="Kadota M"/>
            <person name="Koyanagi M"/>
            <person name="Keeley SD"/>
            <person name="Tatsumi K"/>
            <person name="Tanaka K"/>
            <person name="Motone F"/>
            <person name="Kageyama Y"/>
            <person name="Nozu R"/>
            <person name="Adachi N"/>
            <person name="Nishimura O"/>
            <person name="Nakagawa R"/>
            <person name="Tanegashima C"/>
            <person name="Kiyatake I"/>
            <person name="Matsumoto R"/>
            <person name="Murakumo K"/>
            <person name="Nishida K"/>
            <person name="Terakita A"/>
            <person name="Kuratani S"/>
            <person name="Sato K"/>
            <person name="Hyodo S Kuraku.S."/>
        </authorList>
    </citation>
    <scope>NUCLEOTIDE SEQUENCE [LARGE SCALE GENOMIC DNA]</scope>
</reference>